<sequence>MKVSFVIHFMIGFAVLLLGSVFIERLTDQRIWKYIILSLLFAILTIWTQKMENAANKTIPFWLGLLLLIVYLAAGMWMNSLFIEKV</sequence>
<feature type="transmembrane region" description="Helical" evidence="1">
    <location>
        <begin position="31"/>
        <end position="49"/>
    </location>
</feature>
<evidence type="ECO:0000256" key="1">
    <source>
        <dbReference type="SAM" id="Phobius"/>
    </source>
</evidence>
<keyword evidence="1" id="KW-0812">Transmembrane</keyword>
<proteinExistence type="predicted"/>
<feature type="transmembrane region" description="Helical" evidence="1">
    <location>
        <begin position="6"/>
        <end position="24"/>
    </location>
</feature>
<protein>
    <submittedName>
        <fullName evidence="2">Uncharacterized protein</fullName>
    </submittedName>
</protein>
<accession>A0ABW2NIC6</accession>
<comment type="caution">
    <text evidence="2">The sequence shown here is derived from an EMBL/GenBank/DDBJ whole genome shotgun (WGS) entry which is preliminary data.</text>
</comment>
<dbReference type="Proteomes" id="UP001596549">
    <property type="component" value="Unassembled WGS sequence"/>
</dbReference>
<feature type="transmembrane region" description="Helical" evidence="1">
    <location>
        <begin position="61"/>
        <end position="83"/>
    </location>
</feature>
<gene>
    <name evidence="2" type="ORF">ACFQPF_00900</name>
</gene>
<reference evidence="3" key="1">
    <citation type="journal article" date="2019" name="Int. J. Syst. Evol. Microbiol.">
        <title>The Global Catalogue of Microorganisms (GCM) 10K type strain sequencing project: providing services to taxonomists for standard genome sequencing and annotation.</title>
        <authorList>
            <consortium name="The Broad Institute Genomics Platform"/>
            <consortium name="The Broad Institute Genome Sequencing Center for Infectious Disease"/>
            <person name="Wu L."/>
            <person name="Ma J."/>
        </authorList>
    </citation>
    <scope>NUCLEOTIDE SEQUENCE [LARGE SCALE GENOMIC DNA]</scope>
    <source>
        <strain evidence="3">NBRC 106396</strain>
    </source>
</reference>
<dbReference type="EMBL" id="JBHTCP010000002">
    <property type="protein sequence ID" value="MFC7370234.1"/>
    <property type="molecule type" value="Genomic_DNA"/>
</dbReference>
<keyword evidence="1" id="KW-0472">Membrane</keyword>
<organism evidence="2 3">
    <name type="scientific">Fictibacillus iocasae</name>
    <dbReference type="NCBI Taxonomy" id="2715437"/>
    <lineage>
        <taxon>Bacteria</taxon>
        <taxon>Bacillati</taxon>
        <taxon>Bacillota</taxon>
        <taxon>Bacilli</taxon>
        <taxon>Bacillales</taxon>
        <taxon>Fictibacillaceae</taxon>
        <taxon>Fictibacillus</taxon>
    </lineage>
</organism>
<keyword evidence="3" id="KW-1185">Reference proteome</keyword>
<dbReference type="RefSeq" id="WP_379745106.1">
    <property type="nucleotide sequence ID" value="NZ_JBHTCP010000002.1"/>
</dbReference>
<keyword evidence="1" id="KW-1133">Transmembrane helix</keyword>
<name>A0ABW2NIC6_9BACL</name>
<evidence type="ECO:0000313" key="2">
    <source>
        <dbReference type="EMBL" id="MFC7370234.1"/>
    </source>
</evidence>
<evidence type="ECO:0000313" key="3">
    <source>
        <dbReference type="Proteomes" id="UP001596549"/>
    </source>
</evidence>